<evidence type="ECO:0000256" key="6">
    <source>
        <dbReference type="ARBA" id="ARBA00022833"/>
    </source>
</evidence>
<dbReference type="InterPro" id="IPR001148">
    <property type="entry name" value="CA_dom"/>
</dbReference>
<evidence type="ECO:0000256" key="4">
    <source>
        <dbReference type="ARBA" id="ARBA00022723"/>
    </source>
</evidence>
<proteinExistence type="inferred from homology"/>
<keyword evidence="7" id="KW-0325">Glycoprotein</keyword>
<accession>A0A6G0HYG1</accession>
<comment type="function">
    <text evidence="9">Reversible hydration of carbon dioxide.</text>
</comment>
<evidence type="ECO:0000259" key="10">
    <source>
        <dbReference type="PROSITE" id="PS51144"/>
    </source>
</evidence>
<evidence type="ECO:0000256" key="8">
    <source>
        <dbReference type="ARBA" id="ARBA00023239"/>
    </source>
</evidence>
<evidence type="ECO:0000256" key="2">
    <source>
        <dbReference type="ARBA" id="ARBA00010718"/>
    </source>
</evidence>
<organism evidence="11 12">
    <name type="scientific">Larimichthys crocea</name>
    <name type="common">Large yellow croaker</name>
    <name type="synonym">Pseudosciaena crocea</name>
    <dbReference type="NCBI Taxonomy" id="215358"/>
    <lineage>
        <taxon>Eukaryota</taxon>
        <taxon>Metazoa</taxon>
        <taxon>Chordata</taxon>
        <taxon>Craniata</taxon>
        <taxon>Vertebrata</taxon>
        <taxon>Euteleostomi</taxon>
        <taxon>Actinopterygii</taxon>
        <taxon>Neopterygii</taxon>
        <taxon>Teleostei</taxon>
        <taxon>Neoteleostei</taxon>
        <taxon>Acanthomorphata</taxon>
        <taxon>Eupercaria</taxon>
        <taxon>Sciaenidae</taxon>
        <taxon>Larimichthys</taxon>
    </lineage>
</organism>
<dbReference type="PANTHER" id="PTHR18952:SF200">
    <property type="entry name" value="CARBONIC ANHYDRASE"/>
    <property type="match status" value="1"/>
</dbReference>
<dbReference type="AlphaFoldDB" id="A0A6G0HYG1"/>
<feature type="domain" description="Alpha-carbonic anhydrase" evidence="10">
    <location>
        <begin position="59"/>
        <end position="327"/>
    </location>
</feature>
<dbReference type="InterPro" id="IPR023561">
    <property type="entry name" value="Carbonic_anhydrase_a-class"/>
</dbReference>
<keyword evidence="4 9" id="KW-0479">Metal-binding</keyword>
<comment type="caution">
    <text evidence="11">The sequence shown here is derived from an EMBL/GenBank/DDBJ whole genome shotgun (WGS) entry which is preliminary data.</text>
</comment>
<dbReference type="EC" id="4.2.1.1" evidence="3 9"/>
<evidence type="ECO:0000256" key="7">
    <source>
        <dbReference type="ARBA" id="ARBA00023180"/>
    </source>
</evidence>
<dbReference type="SMART" id="SM01057">
    <property type="entry name" value="Carb_anhydrase"/>
    <property type="match status" value="1"/>
</dbReference>
<dbReference type="InterPro" id="IPR018338">
    <property type="entry name" value="Carbonic_anhydrase_a-class_CS"/>
</dbReference>
<dbReference type="PROSITE" id="PS00162">
    <property type="entry name" value="ALPHA_CA_1"/>
    <property type="match status" value="1"/>
</dbReference>
<dbReference type="GO" id="GO:0004089">
    <property type="term" value="F:carbonate dehydratase activity"/>
    <property type="evidence" value="ECO:0007669"/>
    <property type="project" value="UniProtKB-UniRule"/>
</dbReference>
<keyword evidence="12" id="KW-1185">Reference proteome</keyword>
<keyword evidence="8 9" id="KW-0456">Lyase</keyword>
<dbReference type="CDD" id="cd03117">
    <property type="entry name" value="alpha_CA_IV_XV_like"/>
    <property type="match status" value="1"/>
</dbReference>
<dbReference type="InterPro" id="IPR036398">
    <property type="entry name" value="CA_dom_sf"/>
</dbReference>
<comment type="cofactor">
    <cofactor evidence="1 9">
        <name>Zn(2+)</name>
        <dbReference type="ChEBI" id="CHEBI:29105"/>
    </cofactor>
</comment>
<dbReference type="PROSITE" id="PS51144">
    <property type="entry name" value="ALPHA_CA_2"/>
    <property type="match status" value="1"/>
</dbReference>
<evidence type="ECO:0000256" key="3">
    <source>
        <dbReference type="ARBA" id="ARBA00012925"/>
    </source>
</evidence>
<dbReference type="EMBL" id="REGW02000017">
    <property type="protein sequence ID" value="KAE8284279.1"/>
    <property type="molecule type" value="Genomic_DNA"/>
</dbReference>
<dbReference type="FunFam" id="3.10.200.10:FF:000003">
    <property type="entry name" value="Carbonic anhydrase 12"/>
    <property type="match status" value="1"/>
</dbReference>
<dbReference type="Pfam" id="PF00194">
    <property type="entry name" value="Carb_anhydrase"/>
    <property type="match status" value="1"/>
</dbReference>
<reference evidence="11 12" key="1">
    <citation type="submission" date="2019-07" db="EMBL/GenBank/DDBJ databases">
        <title>Chromosome genome assembly for large yellow croaker.</title>
        <authorList>
            <person name="Xiao S."/>
        </authorList>
    </citation>
    <scope>NUCLEOTIDE SEQUENCE [LARGE SCALE GENOMIC DNA]</scope>
    <source>
        <strain evidence="11">JMULYC20181020</strain>
        <tissue evidence="11">Muscle</tissue>
    </source>
</reference>
<sequence length="346" mass="37029">MSNRGGVRQAAAYIKREDDALHSREEREEVTGASKMNCLVAALAVCALVSSVHCASPSVQWCYHLPSCNDSTWPTIAAPHCNGTRQSPIDIVTASAEPNDNLTDFSFTGFDDTSKLSLIENTGKTVKVKVKSGVSVSGGDLPTSYNTLQFHLHWGNGTSVPGSEHTVNGKRYPMELHIVNIKSTHNGDTTAAVQDPTGLAALGFFIEAMDGNESGQPASWKTLTSYLANITESGTNASIAAGISLNDLLVGVNRSRYYRYLGSLTTPTCNEAVVWTVFKDPVKVSRDLIDLFSTLYVTNATSVLMTNVYRGIQPAQPVTTQRETSSSSKTACSLGLIALSLLLGKS</sequence>
<evidence type="ECO:0000313" key="11">
    <source>
        <dbReference type="EMBL" id="KAE8284279.1"/>
    </source>
</evidence>
<gene>
    <name evidence="11" type="ORF">D5F01_LYC17610</name>
</gene>
<dbReference type="Proteomes" id="UP000424527">
    <property type="component" value="Unassembled WGS sequence"/>
</dbReference>
<protein>
    <recommendedName>
        <fullName evidence="3 9">Carbonic anhydrase</fullName>
        <ecNumber evidence="3 9">4.2.1.1</ecNumber>
    </recommendedName>
</protein>
<comment type="catalytic activity">
    <reaction evidence="9">
        <text>hydrogencarbonate + H(+) = CO2 + H2O</text>
        <dbReference type="Rhea" id="RHEA:10748"/>
        <dbReference type="ChEBI" id="CHEBI:15377"/>
        <dbReference type="ChEBI" id="CHEBI:15378"/>
        <dbReference type="ChEBI" id="CHEBI:16526"/>
        <dbReference type="ChEBI" id="CHEBI:17544"/>
        <dbReference type="EC" id="4.2.1.1"/>
    </reaction>
</comment>
<keyword evidence="6 9" id="KW-0862">Zinc</keyword>
<evidence type="ECO:0000256" key="5">
    <source>
        <dbReference type="ARBA" id="ARBA00022729"/>
    </source>
</evidence>
<dbReference type="InterPro" id="IPR041874">
    <property type="entry name" value="CA4/CA15"/>
</dbReference>
<dbReference type="GO" id="GO:0005886">
    <property type="term" value="C:plasma membrane"/>
    <property type="evidence" value="ECO:0007669"/>
    <property type="project" value="TreeGrafter"/>
</dbReference>
<name>A0A6G0HYG1_LARCR</name>
<dbReference type="SUPFAM" id="SSF51069">
    <property type="entry name" value="Carbonic anhydrase"/>
    <property type="match status" value="1"/>
</dbReference>
<evidence type="ECO:0000256" key="1">
    <source>
        <dbReference type="ARBA" id="ARBA00001947"/>
    </source>
</evidence>
<evidence type="ECO:0000256" key="9">
    <source>
        <dbReference type="RuleBase" id="RU367011"/>
    </source>
</evidence>
<keyword evidence="5" id="KW-0732">Signal</keyword>
<dbReference type="Gene3D" id="3.10.200.10">
    <property type="entry name" value="Alpha carbonic anhydrase"/>
    <property type="match status" value="1"/>
</dbReference>
<dbReference type="PANTHER" id="PTHR18952">
    <property type="entry name" value="CARBONIC ANHYDRASE"/>
    <property type="match status" value="1"/>
</dbReference>
<comment type="similarity">
    <text evidence="2 9">Belongs to the alpha-carbonic anhydrase family.</text>
</comment>
<evidence type="ECO:0000313" key="12">
    <source>
        <dbReference type="Proteomes" id="UP000424527"/>
    </source>
</evidence>
<dbReference type="GO" id="GO:0008270">
    <property type="term" value="F:zinc ion binding"/>
    <property type="evidence" value="ECO:0007669"/>
    <property type="project" value="UniProtKB-UniRule"/>
</dbReference>